<accession>A0A8T0IQV4</accession>
<dbReference type="AlphaFoldDB" id="A0A8T0IQV4"/>
<dbReference type="InterPro" id="IPR045880">
    <property type="entry name" value="ZCF37"/>
</dbReference>
<feature type="region of interest" description="Disordered" evidence="1">
    <location>
        <begin position="564"/>
        <end position="587"/>
    </location>
</feature>
<feature type="compositionally biased region" description="Polar residues" evidence="1">
    <location>
        <begin position="427"/>
        <end position="436"/>
    </location>
</feature>
<feature type="transmembrane region" description="Helical" evidence="2">
    <location>
        <begin position="511"/>
        <end position="544"/>
    </location>
</feature>
<reference evidence="3" key="1">
    <citation type="submission" date="2020-06" db="EMBL/GenBank/DDBJ databases">
        <title>WGS assembly of Ceratodon purpureus strain R40.</title>
        <authorList>
            <person name="Carey S.B."/>
            <person name="Jenkins J."/>
            <person name="Shu S."/>
            <person name="Lovell J.T."/>
            <person name="Sreedasyam A."/>
            <person name="Maumus F."/>
            <person name="Tiley G.P."/>
            <person name="Fernandez-Pozo N."/>
            <person name="Barry K."/>
            <person name="Chen C."/>
            <person name="Wang M."/>
            <person name="Lipzen A."/>
            <person name="Daum C."/>
            <person name="Saski C.A."/>
            <person name="Payton A.C."/>
            <person name="Mcbreen J.C."/>
            <person name="Conrad R.E."/>
            <person name="Kollar L.M."/>
            <person name="Olsson S."/>
            <person name="Huttunen S."/>
            <person name="Landis J.B."/>
            <person name="Wickett N.J."/>
            <person name="Johnson M.G."/>
            <person name="Rensing S.A."/>
            <person name="Grimwood J."/>
            <person name="Schmutz J."/>
            <person name="Mcdaniel S.F."/>
        </authorList>
    </citation>
    <scope>NUCLEOTIDE SEQUENCE</scope>
    <source>
        <strain evidence="3">R40</strain>
    </source>
</reference>
<comment type="caution">
    <text evidence="3">The sequence shown here is derived from an EMBL/GenBank/DDBJ whole genome shotgun (WGS) entry which is preliminary data.</text>
</comment>
<keyword evidence="2" id="KW-1133">Transmembrane helix</keyword>
<feature type="region of interest" description="Disordered" evidence="1">
    <location>
        <begin position="118"/>
        <end position="152"/>
    </location>
</feature>
<feature type="region of interest" description="Disordered" evidence="1">
    <location>
        <begin position="473"/>
        <end position="506"/>
    </location>
</feature>
<dbReference type="Proteomes" id="UP000822688">
    <property type="component" value="Chromosome 2"/>
</dbReference>
<feature type="compositionally biased region" description="Polar residues" evidence="1">
    <location>
        <begin position="484"/>
        <end position="502"/>
    </location>
</feature>
<evidence type="ECO:0000256" key="1">
    <source>
        <dbReference type="SAM" id="MobiDB-lite"/>
    </source>
</evidence>
<sequence length="587" mass="63826">MAEIWPRLKTKLSGEGKRKKKSGRSKSKANPYSASGLEKFATLLEVIQAKKGASLVERTTSSLSAARSISRSAQEWTATTLARSASRRNSETKLLQCAAFEALAPKPTRIVGNLEKDVTNSSERQFQRSHSHVGTEEVVPSPPEEVSSSTPVGVRLPERTSRCRAMTKVRSLHQQGWRQTSKSALVVLLAMGTFISSRFGKVGKPLAAVLTFSAVIQVWHKGKVSAKFMFSSVALYFLTPLLSYLVTRIPTRLNLLPRDLKVISSTNATEKGFRNSEIVVAQLDSSLGLSLESGADDVKESASLPVLLPIPESSPSALGVGPLPMTVVRKGNGAPSTSRRLAKKISSRFKKLKMFRSSSSTSSMTPLSTLSVSEGSHHSDAASEPNSPTSPAHISRPSSPDRRRMCPFSRRLLKTKSSDIAPELAQNEDSTSQSGSRKCIIMRRQRSSDSMLCKKSKLGRMLSSETLEAYNLSESMPSSASTSMHGKSTSANVDDTNNSGNAPASRDDVSWPVVGLLVTLLFLLVGRFPAIMATSLFFVVVSNAHHDRTHSRGRGRDNRALEAARKLQRSPPPRGQRWAATSPPRRF</sequence>
<protein>
    <submittedName>
        <fullName evidence="3">Uncharacterized protein</fullName>
    </submittedName>
</protein>
<dbReference type="EMBL" id="CM026422">
    <property type="protein sequence ID" value="KAG0586120.1"/>
    <property type="molecule type" value="Genomic_DNA"/>
</dbReference>
<keyword evidence="2" id="KW-0472">Membrane</keyword>
<feature type="compositionally biased region" description="Polar residues" evidence="1">
    <location>
        <begin position="384"/>
        <end position="398"/>
    </location>
</feature>
<evidence type="ECO:0000256" key="2">
    <source>
        <dbReference type="SAM" id="Phobius"/>
    </source>
</evidence>
<feature type="region of interest" description="Disordered" evidence="1">
    <location>
        <begin position="1"/>
        <end position="32"/>
    </location>
</feature>
<evidence type="ECO:0000313" key="3">
    <source>
        <dbReference type="EMBL" id="KAG0586120.1"/>
    </source>
</evidence>
<feature type="region of interest" description="Disordered" evidence="1">
    <location>
        <begin position="355"/>
        <end position="439"/>
    </location>
</feature>
<feature type="compositionally biased region" description="Basic residues" evidence="1">
    <location>
        <begin position="17"/>
        <end position="27"/>
    </location>
</feature>
<gene>
    <name evidence="3" type="ORF">KC19_2G065800</name>
</gene>
<dbReference type="PANTHER" id="PTHR35275:SF1">
    <property type="entry name" value="OS07G0585900 PROTEIN"/>
    <property type="match status" value="1"/>
</dbReference>
<name>A0A8T0IQV4_CERPU</name>
<organism evidence="3 4">
    <name type="scientific">Ceratodon purpureus</name>
    <name type="common">Fire moss</name>
    <name type="synonym">Dicranum purpureum</name>
    <dbReference type="NCBI Taxonomy" id="3225"/>
    <lineage>
        <taxon>Eukaryota</taxon>
        <taxon>Viridiplantae</taxon>
        <taxon>Streptophyta</taxon>
        <taxon>Embryophyta</taxon>
        <taxon>Bryophyta</taxon>
        <taxon>Bryophytina</taxon>
        <taxon>Bryopsida</taxon>
        <taxon>Dicranidae</taxon>
        <taxon>Pseudoditrichales</taxon>
        <taxon>Ditrichaceae</taxon>
        <taxon>Ceratodon</taxon>
    </lineage>
</organism>
<feature type="compositionally biased region" description="Low complexity" evidence="1">
    <location>
        <begin position="473"/>
        <end position="483"/>
    </location>
</feature>
<feature type="compositionally biased region" description="Low complexity" evidence="1">
    <location>
        <begin position="357"/>
        <end position="373"/>
    </location>
</feature>
<proteinExistence type="predicted"/>
<keyword evidence="2" id="KW-0812">Transmembrane</keyword>
<keyword evidence="4" id="KW-1185">Reference proteome</keyword>
<evidence type="ECO:0000313" key="4">
    <source>
        <dbReference type="Proteomes" id="UP000822688"/>
    </source>
</evidence>
<dbReference type="PANTHER" id="PTHR35275">
    <property type="entry name" value="ZCF37"/>
    <property type="match status" value="1"/>
</dbReference>
<feature type="compositionally biased region" description="Low complexity" evidence="1">
    <location>
        <begin position="136"/>
        <end position="152"/>
    </location>
</feature>